<dbReference type="PATRIC" id="fig|1203610.3.peg.4022"/>
<dbReference type="STRING" id="1203610.HMPREF1536_03945"/>
<dbReference type="RefSeq" id="WP_028729515.1">
    <property type="nucleotide sequence ID" value="NZ_KE386763.1"/>
</dbReference>
<dbReference type="InterPro" id="IPR018524">
    <property type="entry name" value="DNA/RNA_endonuclease_AS"/>
</dbReference>
<evidence type="ECO:0000256" key="9">
    <source>
        <dbReference type="PIRSR" id="PIRSR640255-2"/>
    </source>
</evidence>
<dbReference type="CDD" id="cd00091">
    <property type="entry name" value="NUC"/>
    <property type="match status" value="1"/>
</dbReference>
<gene>
    <name evidence="15" type="ORF">HMPREF1536_03945</name>
</gene>
<evidence type="ECO:0000259" key="13">
    <source>
        <dbReference type="SMART" id="SM00477"/>
    </source>
</evidence>
<dbReference type="InterPro" id="IPR044925">
    <property type="entry name" value="His-Me_finger_sf"/>
</dbReference>
<dbReference type="AlphaFoldDB" id="A0A0F5IXU7"/>
<feature type="domain" description="DNA/RNA non-specific endonuclease/pyrophosphatase/phosphodiesterase" evidence="14">
    <location>
        <begin position="123"/>
        <end position="318"/>
    </location>
</feature>
<evidence type="ECO:0000256" key="3">
    <source>
        <dbReference type="ARBA" id="ARBA00022722"/>
    </source>
</evidence>
<keyword evidence="12" id="KW-1133">Transmembrane helix</keyword>
<keyword evidence="4 9" id="KW-0479">Metal-binding</keyword>
<evidence type="ECO:0000256" key="2">
    <source>
        <dbReference type="ARBA" id="ARBA00010052"/>
    </source>
</evidence>
<evidence type="ECO:0000256" key="8">
    <source>
        <dbReference type="PIRSR" id="PIRSR640255-1"/>
    </source>
</evidence>
<feature type="binding site" evidence="9">
    <location>
        <position position="217"/>
    </location>
    <ligand>
        <name>Mg(2+)</name>
        <dbReference type="ChEBI" id="CHEBI:18420"/>
        <note>catalytic</note>
    </ligand>
</feature>
<evidence type="ECO:0000256" key="6">
    <source>
        <dbReference type="ARBA" id="ARBA00022801"/>
    </source>
</evidence>
<keyword evidence="5 10" id="KW-0255">Endonuclease</keyword>
<dbReference type="GO" id="GO:0003676">
    <property type="term" value="F:nucleic acid binding"/>
    <property type="evidence" value="ECO:0007669"/>
    <property type="project" value="InterPro"/>
</dbReference>
<dbReference type="SUPFAM" id="SSF54060">
    <property type="entry name" value="His-Me finger endonucleases"/>
    <property type="match status" value="1"/>
</dbReference>
<proteinExistence type="inferred from homology"/>
<evidence type="ECO:0000313" key="15">
    <source>
        <dbReference type="EMBL" id="KKB50409.1"/>
    </source>
</evidence>
<keyword evidence="12" id="KW-0812">Transmembrane</keyword>
<keyword evidence="6 10" id="KW-0378">Hydrolase</keyword>
<feature type="region of interest" description="Disordered" evidence="11">
    <location>
        <begin position="62"/>
        <end position="103"/>
    </location>
</feature>
<dbReference type="GO" id="GO:0046872">
    <property type="term" value="F:metal ion binding"/>
    <property type="evidence" value="ECO:0007669"/>
    <property type="project" value="UniProtKB-KW"/>
</dbReference>
<organism evidence="15 16">
    <name type="scientific">Parabacteroides gordonii MS-1 = DSM 23371</name>
    <dbReference type="NCBI Taxonomy" id="1203610"/>
    <lineage>
        <taxon>Bacteria</taxon>
        <taxon>Pseudomonadati</taxon>
        <taxon>Bacteroidota</taxon>
        <taxon>Bacteroidia</taxon>
        <taxon>Bacteroidales</taxon>
        <taxon>Tannerellaceae</taxon>
        <taxon>Parabacteroides</taxon>
    </lineage>
</organism>
<evidence type="ECO:0000256" key="11">
    <source>
        <dbReference type="SAM" id="MobiDB-lite"/>
    </source>
</evidence>
<dbReference type="EMBL" id="AQHW01000020">
    <property type="protein sequence ID" value="KKB50409.1"/>
    <property type="molecule type" value="Genomic_DNA"/>
</dbReference>
<reference evidence="15 16" key="1">
    <citation type="submission" date="2013-04" db="EMBL/GenBank/DDBJ databases">
        <title>The Genome Sequence of Parabacteroides gordonii DSM 23371.</title>
        <authorList>
            <consortium name="The Broad Institute Genomics Platform"/>
            <person name="Earl A."/>
            <person name="Ward D."/>
            <person name="Feldgarden M."/>
            <person name="Gevers D."/>
            <person name="Martens E."/>
            <person name="Sakamoto M."/>
            <person name="Benno Y."/>
            <person name="Suzuki N."/>
            <person name="Matsunaga N."/>
            <person name="Koshihara K."/>
            <person name="Seki M."/>
            <person name="Komiya H."/>
            <person name="Walker B."/>
            <person name="Young S."/>
            <person name="Zeng Q."/>
            <person name="Gargeya S."/>
            <person name="Fitzgerald M."/>
            <person name="Haas B."/>
            <person name="Abouelleil A."/>
            <person name="Allen A.W."/>
            <person name="Alvarado L."/>
            <person name="Arachchi H.M."/>
            <person name="Berlin A.M."/>
            <person name="Chapman S.B."/>
            <person name="Gainer-Dewar J."/>
            <person name="Goldberg J."/>
            <person name="Griggs A."/>
            <person name="Gujja S."/>
            <person name="Hansen M."/>
            <person name="Howarth C."/>
            <person name="Imamovic A."/>
            <person name="Ireland A."/>
            <person name="Larimer J."/>
            <person name="McCowan C."/>
            <person name="Murphy C."/>
            <person name="Pearson M."/>
            <person name="Poon T.W."/>
            <person name="Priest M."/>
            <person name="Roberts A."/>
            <person name="Saif S."/>
            <person name="Shea T."/>
            <person name="Sisk P."/>
            <person name="Sykes S."/>
            <person name="Wortman J."/>
            <person name="Nusbaum C."/>
            <person name="Birren B."/>
        </authorList>
    </citation>
    <scope>NUCLEOTIDE SEQUENCE [LARGE SCALE GENOMIC DNA]</scope>
    <source>
        <strain evidence="15 16">MS-1</strain>
    </source>
</reference>
<dbReference type="PANTHER" id="PTHR13966:SF5">
    <property type="entry name" value="ENDONUCLEASE G, MITOCHONDRIAL"/>
    <property type="match status" value="1"/>
</dbReference>
<dbReference type="Gene3D" id="3.40.570.10">
    <property type="entry name" value="Extracellular Endonuclease, subunit A"/>
    <property type="match status" value="1"/>
</dbReference>
<dbReference type="GO" id="GO:0004519">
    <property type="term" value="F:endonuclease activity"/>
    <property type="evidence" value="ECO:0007669"/>
    <property type="project" value="UniProtKB-UniRule"/>
</dbReference>
<keyword evidence="7" id="KW-0460">Magnesium</keyword>
<dbReference type="EC" id="3.1.30.-" evidence="10"/>
<name>A0A0F5IXU7_9BACT</name>
<evidence type="ECO:0000256" key="7">
    <source>
        <dbReference type="ARBA" id="ARBA00022842"/>
    </source>
</evidence>
<evidence type="ECO:0000256" key="10">
    <source>
        <dbReference type="RuleBase" id="RU366055"/>
    </source>
</evidence>
<evidence type="ECO:0000256" key="1">
    <source>
        <dbReference type="ARBA" id="ARBA00001946"/>
    </source>
</evidence>
<sequence length="334" mass="38019">MANRKSKTKSKSKSRKKKKQVSSFVLAIKRIFVIVSVVLACLIGVLFIYDYLYPVTGKQPVAKEQQKKPVTKEQKKPATQPEQKKKEEPSPIKPSRSKTKTFKVPANAEIPKLQAKRPEQVIRHEGYTVSYNSDYKIANWVAYELTPEEAKSKKTERSNKFVPDPMVKGATATNEDYTRTGYDRGHLAPAGDMKWSAKAMRESFYLSNICPQKPALNRGIWKDLEEQSRMWANDYGALLIATGPVMTDDMKRMGKNRIGVPEAFYKVICYVSGDKYKAIGFIFENRDYKNTSLKSMAIPVDSVEKVTGIDFFPAVPGEQEKVMEARIDWDSWSF</sequence>
<dbReference type="PROSITE" id="PS01070">
    <property type="entry name" value="NUCLEASE_NON_SPEC"/>
    <property type="match status" value="1"/>
</dbReference>
<dbReference type="InterPro" id="IPR001604">
    <property type="entry name" value="Endo_G_ENPP1-like_dom"/>
</dbReference>
<evidence type="ECO:0000256" key="5">
    <source>
        <dbReference type="ARBA" id="ARBA00022759"/>
    </source>
</evidence>
<evidence type="ECO:0000256" key="4">
    <source>
        <dbReference type="ARBA" id="ARBA00022723"/>
    </source>
</evidence>
<keyword evidence="12" id="KW-0472">Membrane</keyword>
<dbReference type="Proteomes" id="UP000033035">
    <property type="component" value="Unassembled WGS sequence"/>
</dbReference>
<dbReference type="InterPro" id="IPR020821">
    <property type="entry name" value="ENPP1-3/EXOG-like_nuc-like"/>
</dbReference>
<dbReference type="InterPro" id="IPR040255">
    <property type="entry name" value="Non-specific_endonuclease"/>
</dbReference>
<feature type="transmembrane region" description="Helical" evidence="12">
    <location>
        <begin position="21"/>
        <end position="49"/>
    </location>
</feature>
<evidence type="ECO:0000313" key="16">
    <source>
        <dbReference type="Proteomes" id="UP000033035"/>
    </source>
</evidence>
<dbReference type="PANTHER" id="PTHR13966">
    <property type="entry name" value="ENDONUCLEASE RELATED"/>
    <property type="match status" value="1"/>
</dbReference>
<feature type="active site" description="Proton acceptor" evidence="8">
    <location>
        <position position="186"/>
    </location>
</feature>
<evidence type="ECO:0000259" key="14">
    <source>
        <dbReference type="SMART" id="SM00892"/>
    </source>
</evidence>
<keyword evidence="16" id="KW-1185">Reference proteome</keyword>
<feature type="domain" description="ENPP1-3/EXOG-like endonuclease/phosphodiesterase" evidence="13">
    <location>
        <begin position="124"/>
        <end position="318"/>
    </location>
</feature>
<dbReference type="SMART" id="SM00892">
    <property type="entry name" value="Endonuclease_NS"/>
    <property type="match status" value="1"/>
</dbReference>
<dbReference type="InterPro" id="IPR044929">
    <property type="entry name" value="DNA/RNA_non-sp_Endonuclease_sf"/>
</dbReference>
<comment type="cofactor">
    <cofactor evidence="1 10">
        <name>Mg(2+)</name>
        <dbReference type="ChEBI" id="CHEBI:18420"/>
    </cofactor>
</comment>
<evidence type="ECO:0000256" key="12">
    <source>
        <dbReference type="SAM" id="Phobius"/>
    </source>
</evidence>
<comment type="similarity">
    <text evidence="2 10">Belongs to the DNA/RNA non-specific endonuclease family.</text>
</comment>
<dbReference type="Pfam" id="PF01223">
    <property type="entry name" value="Endonuclease_NS"/>
    <property type="match status" value="1"/>
</dbReference>
<feature type="compositionally biased region" description="Basic and acidic residues" evidence="11">
    <location>
        <begin position="64"/>
        <end position="90"/>
    </location>
</feature>
<accession>A0A0F5IXU7</accession>
<dbReference type="SMART" id="SM00477">
    <property type="entry name" value="NUC"/>
    <property type="match status" value="1"/>
</dbReference>
<comment type="caution">
    <text evidence="15">The sequence shown here is derived from an EMBL/GenBank/DDBJ whole genome shotgun (WGS) entry which is preliminary data.</text>
</comment>
<dbReference type="HOGENOM" id="CLU_055174_2_0_10"/>
<dbReference type="GO" id="GO:0016787">
    <property type="term" value="F:hydrolase activity"/>
    <property type="evidence" value="ECO:0007669"/>
    <property type="project" value="UniProtKB-KW"/>
</dbReference>
<keyword evidence="3 10" id="KW-0540">Nuclease</keyword>
<protein>
    <recommendedName>
        <fullName evidence="10">Endonuclease</fullName>
        <ecNumber evidence="10">3.1.30.-</ecNumber>
    </recommendedName>
</protein>